<dbReference type="Gene3D" id="3.30.450.30">
    <property type="entry name" value="Dynein light chain 2a, cytoplasmic"/>
    <property type="match status" value="1"/>
</dbReference>
<dbReference type="SMART" id="SM00960">
    <property type="entry name" value="Robl_LC7"/>
    <property type="match status" value="1"/>
</dbReference>
<accession>A0ABP6H882</accession>
<dbReference type="PANTHER" id="PTHR36222:SF1">
    <property type="entry name" value="SERINE PROTEASE INHIBITOR RV3364C"/>
    <property type="match status" value="1"/>
</dbReference>
<protein>
    <submittedName>
        <fullName evidence="2">Roadblock/LC7 domain-containing protein</fullName>
    </submittedName>
</protein>
<evidence type="ECO:0000259" key="1">
    <source>
        <dbReference type="SMART" id="SM00960"/>
    </source>
</evidence>
<organism evidence="2 3">
    <name type="scientific">Actinocorallia aurantiaca</name>
    <dbReference type="NCBI Taxonomy" id="46204"/>
    <lineage>
        <taxon>Bacteria</taxon>
        <taxon>Bacillati</taxon>
        <taxon>Actinomycetota</taxon>
        <taxon>Actinomycetes</taxon>
        <taxon>Streptosporangiales</taxon>
        <taxon>Thermomonosporaceae</taxon>
        <taxon>Actinocorallia</taxon>
    </lineage>
</organism>
<feature type="domain" description="Roadblock/LAMTOR2" evidence="1">
    <location>
        <begin position="16"/>
        <end position="106"/>
    </location>
</feature>
<dbReference type="PANTHER" id="PTHR36222">
    <property type="entry name" value="SERINE PROTEASE INHIBITOR RV3364C"/>
    <property type="match status" value="1"/>
</dbReference>
<name>A0ABP6H882_9ACTN</name>
<gene>
    <name evidence="2" type="ORF">GCM10010439_71300</name>
</gene>
<proteinExistence type="predicted"/>
<dbReference type="Proteomes" id="UP001501842">
    <property type="component" value="Unassembled WGS sequence"/>
</dbReference>
<dbReference type="SUPFAM" id="SSF103196">
    <property type="entry name" value="Roadblock/LC7 domain"/>
    <property type="match status" value="1"/>
</dbReference>
<sequence length="140" mass="14761">MTMTSDLSTKAKGELSWLLDGMLERVVEARHIVVLSGDGLRIASSKGLEREEAEHLSAVASGFQSLARGTAEHFQAGAVRQTIVEMERGFLFVTAAGHGACLALLAEEGADVGVIAYEMALLVSRVGQHLSAEARVPGQG</sequence>
<evidence type="ECO:0000313" key="3">
    <source>
        <dbReference type="Proteomes" id="UP001501842"/>
    </source>
</evidence>
<dbReference type="RefSeq" id="WP_425547287.1">
    <property type="nucleotide sequence ID" value="NZ_BAAATZ010000037.1"/>
</dbReference>
<dbReference type="InterPro" id="IPR053141">
    <property type="entry name" value="Mycobact_SerProt_Inhib_Rv3364c"/>
</dbReference>
<evidence type="ECO:0000313" key="2">
    <source>
        <dbReference type="EMBL" id="GAA2738203.1"/>
    </source>
</evidence>
<reference evidence="3" key="1">
    <citation type="journal article" date="2019" name="Int. J. Syst. Evol. Microbiol.">
        <title>The Global Catalogue of Microorganisms (GCM) 10K type strain sequencing project: providing services to taxonomists for standard genome sequencing and annotation.</title>
        <authorList>
            <consortium name="The Broad Institute Genomics Platform"/>
            <consortium name="The Broad Institute Genome Sequencing Center for Infectious Disease"/>
            <person name="Wu L."/>
            <person name="Ma J."/>
        </authorList>
    </citation>
    <scope>NUCLEOTIDE SEQUENCE [LARGE SCALE GENOMIC DNA]</scope>
    <source>
        <strain evidence="3">JCM 8201</strain>
    </source>
</reference>
<dbReference type="Pfam" id="PF03259">
    <property type="entry name" value="Robl_LC7"/>
    <property type="match status" value="1"/>
</dbReference>
<comment type="caution">
    <text evidence="2">The sequence shown here is derived from an EMBL/GenBank/DDBJ whole genome shotgun (WGS) entry which is preliminary data.</text>
</comment>
<keyword evidence="3" id="KW-1185">Reference proteome</keyword>
<dbReference type="EMBL" id="BAAATZ010000037">
    <property type="protein sequence ID" value="GAA2738203.1"/>
    <property type="molecule type" value="Genomic_DNA"/>
</dbReference>
<dbReference type="InterPro" id="IPR004942">
    <property type="entry name" value="Roadblock/LAMTOR2_dom"/>
</dbReference>